<reference evidence="1" key="1">
    <citation type="submission" date="2015-07" db="EMBL/GenBank/DDBJ databases">
        <title>Transcriptome Assembly of Anthurium amnicola.</title>
        <authorList>
            <person name="Suzuki J."/>
        </authorList>
    </citation>
    <scope>NUCLEOTIDE SEQUENCE</scope>
</reference>
<protein>
    <submittedName>
        <fullName evidence="1">Microfibril-associated glycoprotein 4</fullName>
    </submittedName>
</protein>
<proteinExistence type="predicted"/>
<feature type="non-terminal residue" evidence="1">
    <location>
        <position position="1"/>
    </location>
</feature>
<gene>
    <name evidence="1" type="primary">MFAP4</name>
    <name evidence="1" type="ORF">g.9377</name>
</gene>
<name>A0A1D1Z666_9ARAE</name>
<organism evidence="1">
    <name type="scientific">Anthurium amnicola</name>
    <dbReference type="NCBI Taxonomy" id="1678845"/>
    <lineage>
        <taxon>Eukaryota</taxon>
        <taxon>Viridiplantae</taxon>
        <taxon>Streptophyta</taxon>
        <taxon>Embryophyta</taxon>
        <taxon>Tracheophyta</taxon>
        <taxon>Spermatophyta</taxon>
        <taxon>Magnoliopsida</taxon>
        <taxon>Liliopsida</taxon>
        <taxon>Araceae</taxon>
        <taxon>Pothoideae</taxon>
        <taxon>Potheae</taxon>
        <taxon>Anthurium</taxon>
    </lineage>
</organism>
<accession>A0A1D1Z666</accession>
<dbReference type="EMBL" id="GDJX01005538">
    <property type="protein sequence ID" value="JAT62398.1"/>
    <property type="molecule type" value="Transcribed_RNA"/>
</dbReference>
<sequence length="132" mass="15178">KPGGWIEYIDIDEVSHLSPTAKRLISTVGSNLESQGINLTLQCDDIFEFLNATDQINEIYGDDRLTPVGKWGGDVGRLALESFNNMFQINNSRKWLNVSNKEYDAMIKQSEKEIEYYHTNLVSRRVYCQKNI</sequence>
<dbReference type="AlphaFoldDB" id="A0A1D1Z666"/>
<evidence type="ECO:0000313" key="1">
    <source>
        <dbReference type="EMBL" id="JAT62398.1"/>
    </source>
</evidence>
<dbReference type="Gene3D" id="3.10.105.10">
    <property type="entry name" value="Dipeptide-binding Protein, Domain 3"/>
    <property type="match status" value="1"/>
</dbReference>